<accession>A0ABR8T1S8</accession>
<dbReference type="CDD" id="cd07377">
    <property type="entry name" value="WHTH_GntR"/>
    <property type="match status" value="1"/>
</dbReference>
<dbReference type="CDD" id="cd00609">
    <property type="entry name" value="AAT_like"/>
    <property type="match status" value="1"/>
</dbReference>
<evidence type="ECO:0000313" key="10">
    <source>
        <dbReference type="Proteomes" id="UP000608071"/>
    </source>
</evidence>
<dbReference type="SUPFAM" id="SSF46785">
    <property type="entry name" value="Winged helix' DNA-binding domain"/>
    <property type="match status" value="1"/>
</dbReference>
<dbReference type="Pfam" id="PF00155">
    <property type="entry name" value="Aminotran_1_2"/>
    <property type="match status" value="1"/>
</dbReference>
<comment type="similarity">
    <text evidence="2">In the C-terminal section; belongs to the class-I pyridoxal-phosphate-dependent aminotransferase family.</text>
</comment>
<evidence type="ECO:0000259" key="8">
    <source>
        <dbReference type="PROSITE" id="PS50949"/>
    </source>
</evidence>
<keyword evidence="4" id="KW-0663">Pyridoxal phosphate</keyword>
<dbReference type="InterPro" id="IPR051446">
    <property type="entry name" value="HTH_trans_reg/aminotransferase"/>
</dbReference>
<dbReference type="InterPro" id="IPR036388">
    <property type="entry name" value="WH-like_DNA-bd_sf"/>
</dbReference>
<dbReference type="PANTHER" id="PTHR46577">
    <property type="entry name" value="HTH-TYPE TRANSCRIPTIONAL REGULATORY PROTEIN GABR"/>
    <property type="match status" value="1"/>
</dbReference>
<name>A0ABR8T1S8_9BACL</name>
<keyword evidence="6" id="KW-0238">DNA-binding</keyword>
<keyword evidence="7" id="KW-0804">Transcription</keyword>
<keyword evidence="10" id="KW-1185">Reference proteome</keyword>
<comment type="caution">
    <text evidence="9">The sequence shown here is derived from an EMBL/GenBank/DDBJ whole genome shotgun (WGS) entry which is preliminary data.</text>
</comment>
<keyword evidence="5" id="KW-0805">Transcription regulation</keyword>
<dbReference type="SUPFAM" id="SSF53383">
    <property type="entry name" value="PLP-dependent transferases"/>
    <property type="match status" value="1"/>
</dbReference>
<dbReference type="PRINTS" id="PR00035">
    <property type="entry name" value="HTHGNTR"/>
</dbReference>
<dbReference type="Pfam" id="PF00392">
    <property type="entry name" value="GntR"/>
    <property type="match status" value="1"/>
</dbReference>
<reference evidence="9 10" key="1">
    <citation type="submission" date="2020-08" db="EMBL/GenBank/DDBJ databases">
        <title>A Genomic Blueprint of the Chicken Gut Microbiome.</title>
        <authorList>
            <person name="Gilroy R."/>
            <person name="Ravi A."/>
            <person name="Getino M."/>
            <person name="Pursley I."/>
            <person name="Horton D.L."/>
            <person name="Alikhan N.-F."/>
            <person name="Baker D."/>
            <person name="Gharbi K."/>
            <person name="Hall N."/>
            <person name="Watson M."/>
            <person name="Adriaenssens E.M."/>
            <person name="Foster-Nyarko E."/>
            <person name="Jarju S."/>
            <person name="Secka A."/>
            <person name="Antonio M."/>
            <person name="Oren A."/>
            <person name="Chaudhuri R."/>
            <person name="La Ragione R.M."/>
            <person name="Hildebrand F."/>
            <person name="Pallen M.J."/>
        </authorList>
    </citation>
    <scope>NUCLEOTIDE SEQUENCE [LARGE SCALE GENOMIC DNA]</scope>
    <source>
        <strain evidence="9 10">Sa2BVA9</strain>
    </source>
</reference>
<evidence type="ECO:0000256" key="5">
    <source>
        <dbReference type="ARBA" id="ARBA00023015"/>
    </source>
</evidence>
<dbReference type="GO" id="GO:0008483">
    <property type="term" value="F:transaminase activity"/>
    <property type="evidence" value="ECO:0007669"/>
    <property type="project" value="UniProtKB-KW"/>
</dbReference>
<dbReference type="InterPro" id="IPR015421">
    <property type="entry name" value="PyrdxlP-dep_Trfase_major"/>
</dbReference>
<dbReference type="RefSeq" id="WP_191802056.1">
    <property type="nucleotide sequence ID" value="NZ_JACSQL010000008.1"/>
</dbReference>
<dbReference type="Proteomes" id="UP000608071">
    <property type="component" value="Unassembled WGS sequence"/>
</dbReference>
<dbReference type="InterPro" id="IPR015424">
    <property type="entry name" value="PyrdxlP-dep_Trfase"/>
</dbReference>
<evidence type="ECO:0000313" key="9">
    <source>
        <dbReference type="EMBL" id="MBD7969707.1"/>
    </source>
</evidence>
<evidence type="ECO:0000256" key="2">
    <source>
        <dbReference type="ARBA" id="ARBA00005384"/>
    </source>
</evidence>
<dbReference type="PROSITE" id="PS50949">
    <property type="entry name" value="HTH_GNTR"/>
    <property type="match status" value="1"/>
</dbReference>
<keyword evidence="3 9" id="KW-0808">Transferase</keyword>
<dbReference type="InterPro" id="IPR004839">
    <property type="entry name" value="Aminotransferase_I/II_large"/>
</dbReference>
<dbReference type="EMBL" id="JACSQL010000008">
    <property type="protein sequence ID" value="MBD7969707.1"/>
    <property type="molecule type" value="Genomic_DNA"/>
</dbReference>
<evidence type="ECO:0000256" key="6">
    <source>
        <dbReference type="ARBA" id="ARBA00023125"/>
    </source>
</evidence>
<dbReference type="SMART" id="SM00345">
    <property type="entry name" value="HTH_GNTR"/>
    <property type="match status" value="1"/>
</dbReference>
<keyword evidence="3 9" id="KW-0032">Aminotransferase</keyword>
<gene>
    <name evidence="9" type="ORF">H9647_16720</name>
</gene>
<dbReference type="Gene3D" id="3.40.640.10">
    <property type="entry name" value="Type I PLP-dependent aspartate aminotransferase-like (Major domain)"/>
    <property type="match status" value="1"/>
</dbReference>
<dbReference type="InterPro" id="IPR036390">
    <property type="entry name" value="WH_DNA-bd_sf"/>
</dbReference>
<proteinExistence type="inferred from homology"/>
<protein>
    <submittedName>
        <fullName evidence="9">PLP-dependent aminotransferase family protein</fullName>
    </submittedName>
</protein>
<evidence type="ECO:0000256" key="3">
    <source>
        <dbReference type="ARBA" id="ARBA00022576"/>
    </source>
</evidence>
<dbReference type="PANTHER" id="PTHR46577:SF1">
    <property type="entry name" value="HTH-TYPE TRANSCRIPTIONAL REGULATORY PROTEIN GABR"/>
    <property type="match status" value="1"/>
</dbReference>
<dbReference type="InterPro" id="IPR000524">
    <property type="entry name" value="Tscrpt_reg_HTH_GntR"/>
</dbReference>
<evidence type="ECO:0000256" key="4">
    <source>
        <dbReference type="ARBA" id="ARBA00022898"/>
    </source>
</evidence>
<dbReference type="Gene3D" id="1.10.10.10">
    <property type="entry name" value="Winged helix-like DNA-binding domain superfamily/Winged helix DNA-binding domain"/>
    <property type="match status" value="1"/>
</dbReference>
<evidence type="ECO:0000256" key="7">
    <source>
        <dbReference type="ARBA" id="ARBA00023163"/>
    </source>
</evidence>
<comment type="cofactor">
    <cofactor evidence="1">
        <name>pyridoxal 5'-phosphate</name>
        <dbReference type="ChEBI" id="CHEBI:597326"/>
    </cofactor>
</comment>
<evidence type="ECO:0000256" key="1">
    <source>
        <dbReference type="ARBA" id="ARBA00001933"/>
    </source>
</evidence>
<organism evidence="9 10">
    <name type="scientific">Paenibacillus gallinarum</name>
    <dbReference type="NCBI Taxonomy" id="2762232"/>
    <lineage>
        <taxon>Bacteria</taxon>
        <taxon>Bacillati</taxon>
        <taxon>Bacillota</taxon>
        <taxon>Bacilli</taxon>
        <taxon>Bacillales</taxon>
        <taxon>Paenibacillaceae</taxon>
        <taxon>Paenibacillus</taxon>
    </lineage>
</organism>
<feature type="domain" description="HTH gntR-type" evidence="8">
    <location>
        <begin position="15"/>
        <end position="83"/>
    </location>
</feature>
<sequence>MEFTIPWEHYVAKYRYKYSALYHAIREGILTGTLQSGRRLPATRELARQYGISRGSAATAYDMLLADGYIITEIGRGTYVAVVRIEEKQAVHPSSEVSLSTWGKRVLEQQRREEAGGLLTSSETGEIHIEDQIRFDKGEMPADDFPFAEWRKVAFSKMEDEDSAVTDPAGDVLLRAAIAGHLGLSRGIAVDPDLIVLFSGSMQGIALLTQILLNESEKAVIENPGYPGFLQAIRVNGGVPIFASVDEAGIIPEDWDASLLYVTPSRHFPTGAVLPLSRRQELLAWAHKRNAIIIEDSYDSDFRFRGRPIEPLKVLDSEDRVIYMGSFSKTMYPGFRLGYAVLPRGLLQAARAVKSFYDPFPPGLNEQRGLGEWMRRGGYAKHVRKLTRLYGSKLHVFVEAMETYTDDFFELHVGDAGIRVYAIWKQNREKYVQFMDKCKQNEVYFTDSAIYQMTEDHKPAVYFGYVHLTDERIREGARRMAAAWEEIRNR</sequence>